<keyword evidence="1" id="KW-0175">Coiled coil</keyword>
<reference evidence="2 3" key="1">
    <citation type="submission" date="2018-03" db="EMBL/GenBank/DDBJ databases">
        <title>Whole genome sequencing of Histamine producing bacteria.</title>
        <authorList>
            <person name="Butler K."/>
        </authorList>
    </citation>
    <scope>NUCLEOTIDE SEQUENCE [LARGE SCALE GENOMIC DNA]</scope>
    <source>
        <strain evidence="2 3">Res.4.1</strain>
    </source>
</reference>
<accession>A0A2T3KQI4</accession>
<comment type="caution">
    <text evidence="2">The sequence shown here is derived from an EMBL/GenBank/DDBJ whole genome shotgun (WGS) entry which is preliminary data.</text>
</comment>
<evidence type="ECO:0000256" key="1">
    <source>
        <dbReference type="SAM" id="Coils"/>
    </source>
</evidence>
<organism evidence="2 3">
    <name type="scientific">Photobacterium leiognathi subsp. mandapamensis</name>
    <name type="common">Photobacterium mandapamensis</name>
    <dbReference type="NCBI Taxonomy" id="48408"/>
    <lineage>
        <taxon>Bacteria</taxon>
        <taxon>Pseudomonadati</taxon>
        <taxon>Pseudomonadota</taxon>
        <taxon>Gammaproteobacteria</taxon>
        <taxon>Vibrionales</taxon>
        <taxon>Vibrionaceae</taxon>
        <taxon>Photobacterium</taxon>
    </lineage>
</organism>
<gene>
    <name evidence="2" type="ORF">C0W93_18860</name>
</gene>
<sequence>MNQQECETANWNALGYVDGSQGAASSQFTERSSACSEYNVRADFTQYQAGYQKGLISYCTESKGFYVGSRGKEYQGVCPAKTASAFLTGYHHGQELYQLKQELNQAEQELRSEKYEVEHQKDRLKDLKNSLIYDNLSSRERREKLDEIEELNNRPNEVHRKLQEVNRLKKQLTKLQDKLNKLY</sequence>
<proteinExistence type="predicted"/>
<dbReference type="EMBL" id="PYNS01000030">
    <property type="protein sequence ID" value="PSV08444.1"/>
    <property type="molecule type" value="Genomic_DNA"/>
</dbReference>
<evidence type="ECO:0000313" key="2">
    <source>
        <dbReference type="EMBL" id="PSV08444.1"/>
    </source>
</evidence>
<dbReference type="Proteomes" id="UP000240530">
    <property type="component" value="Unassembled WGS sequence"/>
</dbReference>
<protein>
    <recommendedName>
        <fullName evidence="4">DUF2799 domain-containing protein</fullName>
    </recommendedName>
</protein>
<dbReference type="Pfam" id="PF10973">
    <property type="entry name" value="DUF2799"/>
    <property type="match status" value="1"/>
</dbReference>
<dbReference type="InterPro" id="IPR021242">
    <property type="entry name" value="DUF2799"/>
</dbReference>
<dbReference type="AlphaFoldDB" id="A0A2T3KQI4"/>
<feature type="coiled-coil region" evidence="1">
    <location>
        <begin position="96"/>
        <end position="130"/>
    </location>
</feature>
<evidence type="ECO:0008006" key="4">
    <source>
        <dbReference type="Google" id="ProtNLM"/>
    </source>
</evidence>
<name>A0A2T3KQI4_PHOLD</name>
<evidence type="ECO:0000313" key="3">
    <source>
        <dbReference type="Proteomes" id="UP000240530"/>
    </source>
</evidence>